<dbReference type="EMBL" id="JAUSTW010000011">
    <property type="protein sequence ID" value="MDQ0201751.1"/>
    <property type="molecule type" value="Genomic_DNA"/>
</dbReference>
<gene>
    <name evidence="2" type="ORF">J2S10_004961</name>
</gene>
<dbReference type="CDD" id="cd09604">
    <property type="entry name" value="M1_APN_like"/>
    <property type="match status" value="1"/>
</dbReference>
<protein>
    <recommendedName>
        <fullName evidence="1">Peptidase M1 membrane alanine aminopeptidase domain-containing protein</fullName>
    </recommendedName>
</protein>
<dbReference type="InterPro" id="IPR014782">
    <property type="entry name" value="Peptidase_M1_dom"/>
</dbReference>
<accession>A0ABT9Y2E6</accession>
<evidence type="ECO:0000313" key="2">
    <source>
        <dbReference type="EMBL" id="MDQ0201751.1"/>
    </source>
</evidence>
<proteinExistence type="predicted"/>
<feature type="domain" description="Peptidase M1 membrane alanine aminopeptidase" evidence="1">
    <location>
        <begin position="273"/>
        <end position="463"/>
    </location>
</feature>
<name>A0ABT9Y2E6_9BACI</name>
<evidence type="ECO:0000259" key="1">
    <source>
        <dbReference type="Pfam" id="PF01433"/>
    </source>
</evidence>
<dbReference type="RefSeq" id="WP_307413337.1">
    <property type="nucleotide sequence ID" value="NZ_JAUSTW010000011.1"/>
</dbReference>
<dbReference type="SUPFAM" id="SSF55486">
    <property type="entry name" value="Metalloproteases ('zincins'), catalytic domain"/>
    <property type="match status" value="1"/>
</dbReference>
<dbReference type="InterPro" id="IPR027268">
    <property type="entry name" value="Peptidase_M4/M1_CTD_sf"/>
</dbReference>
<sequence length="469" mass="54777">MILIPLIIVISFATWLLLKDIKQAESSKIEKTPKMQFSPKSVSPGSQSQYYIRLSMNQDGRFHLETTVKVKNASKDSWDNLVFYFIPNMFTKKNSPQLEQPSTDQFVKVAIDGAKVDFKLDKDTLNIPLARKLDSNKEITVDFVYDFTLPEKGYRFTKNNGNFYLAQFYPMVTTYRNHQWNKEEYKTHGETYHTAFSDFKVTYDIPNEYTLVSTSENDKYPSENKGSFEVKKVKEIFMAILKQPIVTEKKEGHVNIRVFGNEEDKNLIKEISETASDALSFFEKNIGSYSFKQLDIVLNQMGMEYPGIVTAGSIQNLTQVNPDSLKYMVVHEIAHQWFYAVVSNDPYNEAWLDEGFADFAGKLYYFSKSKHDNPFESIPINDLDLPVNMPLNKYSSNSSSYFYGKSEVMLWKFFEKRGGIKEAEKFLKNYYDFYKYKEVNTQEFVRFTKYYFNLKSNSVFNEWLLLKDS</sequence>
<dbReference type="InterPro" id="IPR034015">
    <property type="entry name" value="M1_LTA4H"/>
</dbReference>
<keyword evidence="3" id="KW-1185">Reference proteome</keyword>
<dbReference type="Pfam" id="PF01433">
    <property type="entry name" value="Peptidase_M1"/>
    <property type="match status" value="1"/>
</dbReference>
<dbReference type="Proteomes" id="UP001224122">
    <property type="component" value="Unassembled WGS sequence"/>
</dbReference>
<dbReference type="PANTHER" id="PTHR45726:SF3">
    <property type="entry name" value="LEUKOTRIENE A-4 HYDROLASE"/>
    <property type="match status" value="1"/>
</dbReference>
<dbReference type="PANTHER" id="PTHR45726">
    <property type="entry name" value="LEUKOTRIENE A-4 HYDROLASE"/>
    <property type="match status" value="1"/>
</dbReference>
<reference evidence="2 3" key="1">
    <citation type="submission" date="2023-07" db="EMBL/GenBank/DDBJ databases">
        <title>Genomic Encyclopedia of Type Strains, Phase IV (KMG-IV): sequencing the most valuable type-strain genomes for metagenomic binning, comparative biology and taxonomic classification.</title>
        <authorList>
            <person name="Goeker M."/>
        </authorList>
    </citation>
    <scope>NUCLEOTIDE SEQUENCE [LARGE SCALE GENOMIC DNA]</scope>
    <source>
        <strain evidence="2 3">DSM 27594</strain>
    </source>
</reference>
<evidence type="ECO:0000313" key="3">
    <source>
        <dbReference type="Proteomes" id="UP001224122"/>
    </source>
</evidence>
<comment type="caution">
    <text evidence="2">The sequence shown here is derived from an EMBL/GenBank/DDBJ whole genome shotgun (WGS) entry which is preliminary data.</text>
</comment>
<organism evidence="2 3">
    <name type="scientific">Neobacillus ginsengisoli</name>
    <dbReference type="NCBI Taxonomy" id="904295"/>
    <lineage>
        <taxon>Bacteria</taxon>
        <taxon>Bacillati</taxon>
        <taxon>Bacillota</taxon>
        <taxon>Bacilli</taxon>
        <taxon>Bacillales</taxon>
        <taxon>Bacillaceae</taxon>
        <taxon>Neobacillus</taxon>
    </lineage>
</organism>
<dbReference type="Gene3D" id="1.10.390.10">
    <property type="entry name" value="Neutral Protease Domain 2"/>
    <property type="match status" value="1"/>
</dbReference>